<dbReference type="InterPro" id="IPR027484">
    <property type="entry name" value="PInositol-4-P-5-kinase_N"/>
</dbReference>
<dbReference type="GO" id="GO:0005524">
    <property type="term" value="F:ATP binding"/>
    <property type="evidence" value="ECO:0007669"/>
    <property type="project" value="UniProtKB-UniRule"/>
</dbReference>
<dbReference type="GO" id="GO:0016308">
    <property type="term" value="F:1-phosphatidylinositol-4-phosphate 5-kinase activity"/>
    <property type="evidence" value="ECO:0007669"/>
    <property type="project" value="TreeGrafter"/>
</dbReference>
<evidence type="ECO:0000259" key="3">
    <source>
        <dbReference type="PROSITE" id="PS51455"/>
    </source>
</evidence>
<dbReference type="InterPro" id="IPR023610">
    <property type="entry name" value="PInositol-4/5-P-5/4-kinase"/>
</dbReference>
<dbReference type="InterPro" id="IPR002498">
    <property type="entry name" value="PInositol-4-P-4/5-kinase_core"/>
</dbReference>
<dbReference type="CDD" id="cd00139">
    <property type="entry name" value="PIPKc"/>
    <property type="match status" value="1"/>
</dbReference>
<dbReference type="Gene3D" id="3.30.810.10">
    <property type="entry name" value="2-Layer Sandwich"/>
    <property type="match status" value="2"/>
</dbReference>
<dbReference type="SMART" id="SM00330">
    <property type="entry name" value="PIPKc"/>
    <property type="match status" value="1"/>
</dbReference>
<dbReference type="GO" id="GO:0046854">
    <property type="term" value="P:phosphatidylinositol phosphate biosynthetic process"/>
    <property type="evidence" value="ECO:0007669"/>
    <property type="project" value="TreeGrafter"/>
</dbReference>
<name>A0A6B2KZG4_9EUKA</name>
<feature type="domain" description="PIPK" evidence="3">
    <location>
        <begin position="1"/>
        <end position="476"/>
    </location>
</feature>
<dbReference type="Gene3D" id="3.30.800.10">
    <property type="entry name" value="Phosphatidylinositol Phosphate Kinase II Beta"/>
    <property type="match status" value="1"/>
</dbReference>
<feature type="region of interest" description="Disordered" evidence="2">
    <location>
        <begin position="200"/>
        <end position="398"/>
    </location>
</feature>
<keyword evidence="1" id="KW-0808">Transferase</keyword>
<dbReference type="PROSITE" id="PS51455">
    <property type="entry name" value="PIPK"/>
    <property type="match status" value="1"/>
</dbReference>
<accession>A0A6B2KZG4</accession>
<reference evidence="4" key="1">
    <citation type="journal article" date="2020" name="J. Eukaryot. Microbiol.">
        <title>De novo Sequencing, Assembly and Annotation of the Transcriptome for the Free-Living Testate Amoeba Arcella intermedia.</title>
        <authorList>
            <person name="Ribeiro G.M."/>
            <person name="Porfirio-Sousa A.L."/>
            <person name="Maurer-Alcala X.X."/>
            <person name="Katz L.A."/>
            <person name="Lahr D.J.G."/>
        </authorList>
    </citation>
    <scope>NUCLEOTIDE SEQUENCE</scope>
</reference>
<dbReference type="PANTHER" id="PTHR23086:SF8">
    <property type="entry name" value="PHOSPHATIDYLINOSITOL 5-PHOSPHATE 4-KINASE, ISOFORM A"/>
    <property type="match status" value="1"/>
</dbReference>
<keyword evidence="1" id="KW-0418">Kinase</keyword>
<feature type="compositionally biased region" description="Basic and acidic residues" evidence="2">
    <location>
        <begin position="533"/>
        <end position="547"/>
    </location>
</feature>
<feature type="compositionally biased region" description="Pro residues" evidence="2">
    <location>
        <begin position="492"/>
        <end position="507"/>
    </location>
</feature>
<dbReference type="InterPro" id="IPR027483">
    <property type="entry name" value="PInositol-4-P-4/5-kinase_C_sf"/>
</dbReference>
<evidence type="ECO:0000256" key="1">
    <source>
        <dbReference type="PROSITE-ProRule" id="PRU00781"/>
    </source>
</evidence>
<feature type="compositionally biased region" description="Basic and acidic residues" evidence="2">
    <location>
        <begin position="606"/>
        <end position="626"/>
    </location>
</feature>
<feature type="compositionally biased region" description="Basic and acidic residues" evidence="2">
    <location>
        <begin position="568"/>
        <end position="580"/>
    </location>
</feature>
<feature type="region of interest" description="Disordered" evidence="2">
    <location>
        <begin position="482"/>
        <end position="626"/>
    </location>
</feature>
<dbReference type="GO" id="GO:0005886">
    <property type="term" value="C:plasma membrane"/>
    <property type="evidence" value="ECO:0007669"/>
    <property type="project" value="TreeGrafter"/>
</dbReference>
<feature type="compositionally biased region" description="Basic and acidic residues" evidence="2">
    <location>
        <begin position="268"/>
        <end position="398"/>
    </location>
</feature>
<organism evidence="4">
    <name type="scientific">Arcella intermedia</name>
    <dbReference type="NCBI Taxonomy" id="1963864"/>
    <lineage>
        <taxon>Eukaryota</taxon>
        <taxon>Amoebozoa</taxon>
        <taxon>Tubulinea</taxon>
        <taxon>Elardia</taxon>
        <taxon>Arcellinida</taxon>
        <taxon>Sphaerothecina</taxon>
        <taxon>Arcellidae</taxon>
        <taxon>Arcella</taxon>
    </lineage>
</organism>
<keyword evidence="1" id="KW-0547">Nucleotide-binding</keyword>
<dbReference type="SUPFAM" id="SSF56104">
    <property type="entry name" value="SAICAR synthase-like"/>
    <property type="match status" value="2"/>
</dbReference>
<feature type="compositionally biased region" description="Basic and acidic residues" evidence="2">
    <location>
        <begin position="221"/>
        <end position="242"/>
    </location>
</feature>
<feature type="compositionally biased region" description="Basic and acidic residues" evidence="2">
    <location>
        <begin position="517"/>
        <end position="526"/>
    </location>
</feature>
<dbReference type="EMBL" id="GIBP01001171">
    <property type="protein sequence ID" value="NDV30140.1"/>
    <property type="molecule type" value="Transcribed_RNA"/>
</dbReference>
<protein>
    <recommendedName>
        <fullName evidence="3">PIPK domain-containing protein</fullName>
    </recommendedName>
</protein>
<proteinExistence type="predicted"/>
<sequence length="626" mass="71919">MKSWPLPSEEEELKQSTARSGSMFYTTQDKKYLFKTILHPEVQVMMDLLKDYYKHVQEYPRTFIVKIYGLFRCSIGANKTWILIMGNSFPPGVSLSQKYDLKGRKAKPGKSIEERAPVSHSIFKDNEIDRTIILDPDDKKFYLFQLEMDVALLEKHQIMDYSLLVGIHAVTEDEKQRSKAIKLNKKSKINIKIEKDEIEKVEKKRSHKSKPEDQLISSKSNDSKNDKKTKNKIINDIEKEKSNMQSSSTSKRNSEDNPTKSKKSSRRTSRDGKKITSRKNSEDGKTKKDTIEDGRRPTKIINDEEKLKKGSREARPALSRRSSEEDAKRTTTKNSDDEKPKKSSRRTSKDGKKVLSRKSSEGKNLEEAKGSSRKSAEFDKVDSSRRKKENKDRKHKSEEAIEEIDIYSYGGLRGTNPKTGEEEIIFFGIIDNLTSYNINKKMANFFKNAIWDDETLSTVPASFYARRFNNFMMKNLLGDEPLHFSDSEESDPPFPAFPPPPPSPAPAPAKKLNLNLEKIEKSDKTKPTSPRATTERPSHPKENESIRVKQPGSSRQRVKSDLYLPEKVPPKTKKEQRYSVRTEGAYTDEVRKVQSQESMNLKPKSKKTDDRRSLLVELKPVHNGED</sequence>
<evidence type="ECO:0000313" key="4">
    <source>
        <dbReference type="EMBL" id="NDV30140.1"/>
    </source>
</evidence>
<dbReference type="PANTHER" id="PTHR23086">
    <property type="entry name" value="PHOSPHATIDYLINOSITOL-4-PHOSPHATE 5-KINASE"/>
    <property type="match status" value="1"/>
</dbReference>
<keyword evidence="1" id="KW-0067">ATP-binding</keyword>
<evidence type="ECO:0000256" key="2">
    <source>
        <dbReference type="SAM" id="MobiDB-lite"/>
    </source>
</evidence>
<dbReference type="Pfam" id="PF01504">
    <property type="entry name" value="PIP5K"/>
    <property type="match status" value="1"/>
</dbReference>
<dbReference type="AlphaFoldDB" id="A0A6B2KZG4"/>